<reference evidence="1 2" key="1">
    <citation type="journal article" date="2012" name="J. Bacteriol.">
        <title>Draft Genome Sequence Determination for Cystic Fibrosis and Chronic Granulomatous Disease Burkholderia multivorans Isolates.</title>
        <authorList>
            <person name="Varga J.J."/>
            <person name="Losada L."/>
            <person name="Zelazny A.M."/>
            <person name="Brinkac L."/>
            <person name="Harkins D."/>
            <person name="Radune D."/>
            <person name="Hostetler J."/>
            <person name="Sampaio E.P."/>
            <person name="Ronning C.M."/>
            <person name="Nierman W.C."/>
            <person name="Greenberg D.E."/>
            <person name="Holland S.M."/>
            <person name="Goldberg J.B."/>
        </authorList>
    </citation>
    <scope>NUCLEOTIDE SEQUENCE [LARGE SCALE GENOMIC DNA]</scope>
    <source>
        <strain evidence="1 2">CGD2</strain>
    </source>
</reference>
<sequence>MVFSFVAHRREPDSERCGARAHDACVAAGTPCRHVPLLLR</sequence>
<comment type="caution">
    <text evidence="1">The sequence shown here is derived from an EMBL/GenBank/DDBJ whole genome shotgun (WGS) entry which is preliminary data.</text>
</comment>
<accession>B9C0T4</accession>
<evidence type="ECO:0000313" key="2">
    <source>
        <dbReference type="Proteomes" id="UP000004535"/>
    </source>
</evidence>
<proteinExistence type="predicted"/>
<dbReference type="Proteomes" id="UP000004535">
    <property type="component" value="Unassembled WGS sequence"/>
</dbReference>
<evidence type="ECO:0000313" key="1">
    <source>
        <dbReference type="EMBL" id="EEE03347.1"/>
    </source>
</evidence>
<dbReference type="AlphaFoldDB" id="B9C0T4"/>
<protein>
    <submittedName>
        <fullName evidence="1">Uncharacterized protein</fullName>
    </submittedName>
</protein>
<gene>
    <name evidence="1" type="ORF">BURMUCGD2_4300</name>
</gene>
<organism evidence="1 2">
    <name type="scientific">Burkholderia multivorans CGD2</name>
    <dbReference type="NCBI Taxonomy" id="513052"/>
    <lineage>
        <taxon>Bacteria</taxon>
        <taxon>Pseudomonadati</taxon>
        <taxon>Pseudomonadota</taxon>
        <taxon>Betaproteobacteria</taxon>
        <taxon>Burkholderiales</taxon>
        <taxon>Burkholderiaceae</taxon>
        <taxon>Burkholderia</taxon>
        <taxon>Burkholderia cepacia complex</taxon>
    </lineage>
</organism>
<dbReference type="EMBL" id="ACFC01000030">
    <property type="protein sequence ID" value="EEE03347.1"/>
    <property type="molecule type" value="Genomic_DNA"/>
</dbReference>
<name>B9C0T4_9BURK</name>